<evidence type="ECO:0000256" key="3">
    <source>
        <dbReference type="ARBA" id="ARBA00023082"/>
    </source>
</evidence>
<sequence length="233" mass="26963">MEELRIREELLHRARRGDRQAREELLARHRHFILSVAAACSRQPLTWSDDAASIALIAFNEAVDSYDEDRGVPFLAFARLVIRSRIADFYRREGRVAAESLEEIAAAGGAAVGQVARERFTEEELLRERREEIERYRKLLAEFGLSFRDLVAAAPKHRDARANLLRVARVLAENRELFRYLMEKKRVPLNELALLTGVPRKTLERGRRYILAVSLILGQPEEFTYLYGHLKYC</sequence>
<evidence type="ECO:0000256" key="6">
    <source>
        <dbReference type="HAMAP-Rule" id="MF_02064"/>
    </source>
</evidence>
<dbReference type="GO" id="GO:0003677">
    <property type="term" value="F:DNA binding"/>
    <property type="evidence" value="ECO:0007669"/>
    <property type="project" value="UniProtKB-UniRule"/>
</dbReference>
<dbReference type="NCBIfam" id="NF006175">
    <property type="entry name" value="PRK08311.2-3"/>
    <property type="match status" value="1"/>
</dbReference>
<keyword evidence="4 6" id="KW-0238">DNA-binding</keyword>
<dbReference type="InterPro" id="IPR007627">
    <property type="entry name" value="RNA_pol_sigma70_r2"/>
</dbReference>
<gene>
    <name evidence="6" type="primary">sigI</name>
    <name evidence="8" type="ORF">EDD75_1854</name>
</gene>
<comment type="subcellular location">
    <subcellularLocation>
        <location evidence="6">Cytoplasm</location>
    </subcellularLocation>
</comment>
<dbReference type="Pfam" id="PF04542">
    <property type="entry name" value="Sigma70_r2"/>
    <property type="match status" value="1"/>
</dbReference>
<keyword evidence="5 6" id="KW-0804">Transcription</keyword>
<feature type="DNA-binding region" description="H-T-H motif" evidence="6">
    <location>
        <begin position="189"/>
        <end position="208"/>
    </location>
</feature>
<proteinExistence type="inferred from homology"/>
<keyword evidence="6" id="KW-0346">Stress response</keyword>
<dbReference type="RefSeq" id="WP_123931305.1">
    <property type="nucleotide sequence ID" value="NZ_RKRE01000003.1"/>
</dbReference>
<name>A0A3N5ADP1_9THEO</name>
<reference evidence="8 9" key="1">
    <citation type="submission" date="2018-11" db="EMBL/GenBank/DDBJ databases">
        <title>Genomic Encyclopedia of Type Strains, Phase IV (KMG-IV): sequencing the most valuable type-strain genomes for metagenomic binning, comparative biology and taxonomic classification.</title>
        <authorList>
            <person name="Goeker M."/>
        </authorList>
    </citation>
    <scope>NUCLEOTIDE SEQUENCE [LARGE SCALE GENOMIC DNA]</scope>
    <source>
        <strain evidence="8 9">DSM 102936</strain>
    </source>
</reference>
<dbReference type="EMBL" id="RKRE01000003">
    <property type="protein sequence ID" value="RPF42744.1"/>
    <property type="molecule type" value="Genomic_DNA"/>
</dbReference>
<keyword evidence="1 6" id="KW-0963">Cytoplasm</keyword>
<dbReference type="InterPro" id="IPR013325">
    <property type="entry name" value="RNA_pol_sigma_r2"/>
</dbReference>
<dbReference type="GO" id="GO:0016987">
    <property type="term" value="F:sigma factor activity"/>
    <property type="evidence" value="ECO:0007669"/>
    <property type="project" value="UniProtKB-UniRule"/>
</dbReference>
<dbReference type="Gene3D" id="1.10.1740.10">
    <property type="match status" value="1"/>
</dbReference>
<dbReference type="GO" id="GO:0005737">
    <property type="term" value="C:cytoplasm"/>
    <property type="evidence" value="ECO:0007669"/>
    <property type="project" value="UniProtKB-SubCell"/>
</dbReference>
<dbReference type="PIRSF" id="PIRSF038953">
    <property type="entry name" value="SigI"/>
    <property type="match status" value="1"/>
</dbReference>
<protein>
    <recommendedName>
        <fullName evidence="6">RNA polymerase sigma factor SigI</fullName>
    </recommendedName>
</protein>
<evidence type="ECO:0000256" key="4">
    <source>
        <dbReference type="ARBA" id="ARBA00023125"/>
    </source>
</evidence>
<comment type="activity regulation">
    <text evidence="6">Negatively regulated by the anti-sigma-I factor RsgI.</text>
</comment>
<feature type="short sequence motif" description="Polymerase core binding" evidence="6">
    <location>
        <begin position="50"/>
        <end position="63"/>
    </location>
</feature>
<dbReference type="OrthoDB" id="3190733at2"/>
<dbReference type="SUPFAM" id="SSF88946">
    <property type="entry name" value="Sigma2 domain of RNA polymerase sigma factors"/>
    <property type="match status" value="1"/>
</dbReference>
<keyword evidence="2 6" id="KW-0805">Transcription regulation</keyword>
<comment type="subunit">
    <text evidence="6">Interacts with RsgI.</text>
</comment>
<evidence type="ECO:0000256" key="1">
    <source>
        <dbReference type="ARBA" id="ARBA00022490"/>
    </source>
</evidence>
<dbReference type="Proteomes" id="UP000282654">
    <property type="component" value="Unassembled WGS sequence"/>
</dbReference>
<organism evidence="8 9">
    <name type="scientific">Thermodesulfitimonas autotrophica</name>
    <dbReference type="NCBI Taxonomy" id="1894989"/>
    <lineage>
        <taxon>Bacteria</taxon>
        <taxon>Bacillati</taxon>
        <taxon>Bacillota</taxon>
        <taxon>Clostridia</taxon>
        <taxon>Thermoanaerobacterales</taxon>
        <taxon>Thermoanaerobacteraceae</taxon>
        <taxon>Thermodesulfitimonas</taxon>
    </lineage>
</organism>
<comment type="function">
    <text evidence="6">Sigma factors are initiation factors that promote the attachment of RNA polymerase to specific initiation sites and are then released.</text>
</comment>
<keyword evidence="9" id="KW-1185">Reference proteome</keyword>
<feature type="domain" description="RNA polymerase sigma-70 region 2" evidence="7">
    <location>
        <begin position="26"/>
        <end position="95"/>
    </location>
</feature>
<evidence type="ECO:0000256" key="2">
    <source>
        <dbReference type="ARBA" id="ARBA00023015"/>
    </source>
</evidence>
<comment type="caution">
    <text evidence="8">The sequence shown here is derived from an EMBL/GenBank/DDBJ whole genome shotgun (WGS) entry which is preliminary data.</text>
</comment>
<evidence type="ECO:0000313" key="9">
    <source>
        <dbReference type="Proteomes" id="UP000282654"/>
    </source>
</evidence>
<accession>A0A3N5ADP1</accession>
<dbReference type="GO" id="GO:0006352">
    <property type="term" value="P:DNA-templated transcription initiation"/>
    <property type="evidence" value="ECO:0007669"/>
    <property type="project" value="UniProtKB-UniRule"/>
</dbReference>
<comment type="similarity">
    <text evidence="6">Belongs to the sigma-70 factor family. SigI subfamily.</text>
</comment>
<evidence type="ECO:0000313" key="8">
    <source>
        <dbReference type="EMBL" id="RPF42744.1"/>
    </source>
</evidence>
<dbReference type="AlphaFoldDB" id="A0A3N5ADP1"/>
<keyword evidence="3 6" id="KW-0731">Sigma factor</keyword>
<dbReference type="InterPro" id="IPR014244">
    <property type="entry name" value="RNA_pol_sigma-I"/>
</dbReference>
<dbReference type="HAMAP" id="MF_02064">
    <property type="entry name" value="Sigma70_SigI"/>
    <property type="match status" value="1"/>
</dbReference>
<evidence type="ECO:0000259" key="7">
    <source>
        <dbReference type="Pfam" id="PF04542"/>
    </source>
</evidence>
<evidence type="ECO:0000256" key="5">
    <source>
        <dbReference type="ARBA" id="ARBA00023163"/>
    </source>
</evidence>